<dbReference type="KEGG" id="cthu:HUR95_03715"/>
<dbReference type="OrthoDB" id="9821096at2"/>
<name>F5L527_CALTT</name>
<reference evidence="2" key="3">
    <citation type="submission" date="2021-08" db="EMBL/GenBank/DDBJ databases">
        <authorList>
            <person name="de Jong S."/>
            <person name="van den Broek M."/>
            <person name="Merkel A."/>
            <person name="de la Torre Cortes P."/>
            <person name="Kalamorz F."/>
            <person name="Cook G."/>
            <person name="van Loosdrecht M."/>
            <person name="McMillan D."/>
        </authorList>
    </citation>
    <scope>NUCLEOTIDE SEQUENCE</scope>
    <source>
        <strain evidence="2">TA2.A1</strain>
    </source>
</reference>
<evidence type="ECO:0000313" key="1">
    <source>
        <dbReference type="EMBL" id="EGL83564.1"/>
    </source>
</evidence>
<accession>F5L527</accession>
<dbReference type="RefSeq" id="WP_007503499.1">
    <property type="nucleotide sequence ID" value="NZ_AFCE01000097.1"/>
</dbReference>
<dbReference type="Proteomes" id="UP000825179">
    <property type="component" value="Chromosome"/>
</dbReference>
<dbReference type="AlphaFoldDB" id="F5L527"/>
<organism evidence="1 3">
    <name type="scientific">Caldalkalibacillus thermarum (strain TA2.A1)</name>
    <dbReference type="NCBI Taxonomy" id="986075"/>
    <lineage>
        <taxon>Bacteria</taxon>
        <taxon>Bacillati</taxon>
        <taxon>Bacillota</taxon>
        <taxon>Bacilli</taxon>
        <taxon>Bacillales</taxon>
        <taxon>Bacillaceae</taxon>
        <taxon>Caldalkalibacillus</taxon>
    </lineage>
</organism>
<dbReference type="EMBL" id="CP082237">
    <property type="protein sequence ID" value="QZT34498.1"/>
    <property type="molecule type" value="Genomic_DNA"/>
</dbReference>
<dbReference type="Proteomes" id="UP000010716">
    <property type="component" value="Unassembled WGS sequence"/>
</dbReference>
<evidence type="ECO:0000313" key="2">
    <source>
        <dbReference type="EMBL" id="QZT34498.1"/>
    </source>
</evidence>
<keyword evidence="4" id="KW-1185">Reference proteome</keyword>
<evidence type="ECO:0000313" key="4">
    <source>
        <dbReference type="Proteomes" id="UP000825179"/>
    </source>
</evidence>
<gene>
    <name evidence="1" type="ORF">CathTA2_0890</name>
    <name evidence="2" type="ORF">HUR95_03715</name>
</gene>
<protein>
    <submittedName>
        <fullName evidence="1">Uncharacterized protein</fullName>
    </submittedName>
</protein>
<dbReference type="eggNOG" id="ENOG5033RKF">
    <property type="taxonomic scope" value="Bacteria"/>
</dbReference>
<dbReference type="EMBL" id="AFCE01000097">
    <property type="protein sequence ID" value="EGL83564.1"/>
    <property type="molecule type" value="Genomic_DNA"/>
</dbReference>
<reference evidence="1 3" key="1">
    <citation type="journal article" date="2011" name="J. Bacteriol.">
        <title>Draft genome sequence of the thermoalkaliphilic Caldalkalibacillus thermarum strain TA2.A1.</title>
        <authorList>
            <person name="Kalamorz F."/>
            <person name="Keis S."/>
            <person name="McMillan D.G."/>
            <person name="Olsson K."/>
            <person name="Stanton J.A."/>
            <person name="Stockwell P."/>
            <person name="Black M.A."/>
            <person name="Klingeman D.M."/>
            <person name="Land M.L."/>
            <person name="Han C.S."/>
            <person name="Martin S.L."/>
            <person name="Becher S.A."/>
            <person name="Peddie C.J."/>
            <person name="Morgan H.W."/>
            <person name="Matthies D."/>
            <person name="Preiss L."/>
            <person name="Meier T."/>
            <person name="Brown S.D."/>
            <person name="Cook G.M."/>
        </authorList>
    </citation>
    <scope>NUCLEOTIDE SEQUENCE [LARGE SCALE GENOMIC DNA]</scope>
    <source>
        <strain evidence="1 3">TA2.A1</strain>
    </source>
</reference>
<sequence length="181" mass="21124">MAKELVLASLRMERNPMAIPIADPSKLGIDVKMLKKLDDHIELGPMYVVPKSKREIMDRLAEQIITDFESRGAVESQEDEDREEVFAHRVVSMTKTMYEDFLTAFKRYEQEFYGLRDELVDQYDEMIEEFRSLYCKATGCDEEEWNKIKKMIPSQTQFRDSFKISLDRAPFVLTSDGLGES</sequence>
<reference evidence="2 4" key="2">
    <citation type="journal article" date="2020" name="Extremophiles">
        <title>Genomic analysis of Caldalkalibacillus thermarum TA2.A1 reveals aerobic alkaliphilic metabolism and evolutionary hallmarks linking alkaliphilic bacteria and plant life.</title>
        <authorList>
            <person name="de Jong S.I."/>
            <person name="van den Broek M.A."/>
            <person name="Merkel A.Y."/>
            <person name="de la Torre Cortes P."/>
            <person name="Kalamorz F."/>
            <person name="Cook G.M."/>
            <person name="van Loosdrecht M.C.M."/>
            <person name="McMillan D.G.G."/>
        </authorList>
    </citation>
    <scope>NUCLEOTIDE SEQUENCE [LARGE SCALE GENOMIC DNA]</scope>
    <source>
        <strain evidence="2 4">TA2.A1</strain>
    </source>
</reference>
<proteinExistence type="predicted"/>
<evidence type="ECO:0000313" key="3">
    <source>
        <dbReference type="Proteomes" id="UP000010716"/>
    </source>
</evidence>